<reference evidence="1" key="1">
    <citation type="journal article" date="2014" name="Front. Microbiol.">
        <title>High frequency of phylogenetically diverse reductive dehalogenase-homologous genes in deep subseafloor sedimentary metagenomes.</title>
        <authorList>
            <person name="Kawai M."/>
            <person name="Futagami T."/>
            <person name="Toyoda A."/>
            <person name="Takaki Y."/>
            <person name="Nishi S."/>
            <person name="Hori S."/>
            <person name="Arai W."/>
            <person name="Tsubouchi T."/>
            <person name="Morono Y."/>
            <person name="Uchiyama I."/>
            <person name="Ito T."/>
            <person name="Fujiyama A."/>
            <person name="Inagaki F."/>
            <person name="Takami H."/>
        </authorList>
    </citation>
    <scope>NUCLEOTIDE SEQUENCE</scope>
    <source>
        <strain evidence="1">Expedition CK06-06</strain>
    </source>
</reference>
<comment type="caution">
    <text evidence="1">The sequence shown here is derived from an EMBL/GenBank/DDBJ whole genome shotgun (WGS) entry which is preliminary data.</text>
</comment>
<sequence>LLKLKIEEAVKTENHKMILSLRSFFGYILKRDLNNIFTSEGFLSNIHSSFKDINKARSYVFPLLITLMDFNVRNIQEVVSELIKKICNDKNLKYLALLANFFRKNHFDLIPIKGLHDFFINNDNTVRKDIIEQAKDLAFLYPLLHASAEKGDTQSDTILSALLREILDYDISYMNNNKQYLKYIIPEWEVRAINWLDQKLPGELRLVEPFFYDTKNKSRDSENIIPNWWDDPFQFYIKNDHVEGIALMDINHCDYCVESKDMYIEYGEIEPGN</sequence>
<feature type="non-terminal residue" evidence="1">
    <location>
        <position position="273"/>
    </location>
</feature>
<gene>
    <name evidence="1" type="ORF">S01H4_49793</name>
</gene>
<protein>
    <submittedName>
        <fullName evidence="1">Uncharacterized protein</fullName>
    </submittedName>
</protein>
<name>X1DB63_9ZZZZ</name>
<proteinExistence type="predicted"/>
<feature type="non-terminal residue" evidence="1">
    <location>
        <position position="1"/>
    </location>
</feature>
<organism evidence="1">
    <name type="scientific">marine sediment metagenome</name>
    <dbReference type="NCBI Taxonomy" id="412755"/>
    <lineage>
        <taxon>unclassified sequences</taxon>
        <taxon>metagenomes</taxon>
        <taxon>ecological metagenomes</taxon>
    </lineage>
</organism>
<dbReference type="EMBL" id="BART01028200">
    <property type="protein sequence ID" value="GAH02324.1"/>
    <property type="molecule type" value="Genomic_DNA"/>
</dbReference>
<dbReference type="AlphaFoldDB" id="X1DB63"/>
<accession>X1DB63</accession>
<evidence type="ECO:0000313" key="1">
    <source>
        <dbReference type="EMBL" id="GAH02324.1"/>
    </source>
</evidence>